<dbReference type="InterPro" id="IPR002401">
    <property type="entry name" value="Cyt_P450_E_grp-I"/>
</dbReference>
<evidence type="ECO:0000256" key="4">
    <source>
        <dbReference type="ARBA" id="ARBA00022617"/>
    </source>
</evidence>
<dbReference type="InterPro" id="IPR001128">
    <property type="entry name" value="Cyt_P450"/>
</dbReference>
<keyword evidence="9 13" id="KW-0503">Monooxygenase</keyword>
<dbReference type="GO" id="GO:0008203">
    <property type="term" value="P:cholesterol metabolic process"/>
    <property type="evidence" value="ECO:0007669"/>
    <property type="project" value="UniProtKB-KW"/>
</dbReference>
<evidence type="ECO:0000256" key="8">
    <source>
        <dbReference type="ARBA" id="ARBA00023004"/>
    </source>
</evidence>
<dbReference type="Pfam" id="PF00067">
    <property type="entry name" value="p450"/>
    <property type="match status" value="1"/>
</dbReference>
<keyword evidence="6" id="KW-0443">Lipid metabolism</keyword>
<dbReference type="GO" id="GO:0020037">
    <property type="term" value="F:heme binding"/>
    <property type="evidence" value="ECO:0007669"/>
    <property type="project" value="InterPro"/>
</dbReference>
<dbReference type="PANTHER" id="PTHR47955">
    <property type="entry name" value="CYTOCHROME P450 FAMILY 71 PROTEIN"/>
    <property type="match status" value="1"/>
</dbReference>
<evidence type="ECO:0000313" key="14">
    <source>
        <dbReference type="EMBL" id="QLI49058.1"/>
    </source>
</evidence>
<dbReference type="GO" id="GO:0016705">
    <property type="term" value="F:oxidoreductase activity, acting on paired donors, with incorporation or reduction of molecular oxygen"/>
    <property type="evidence" value="ECO:0007669"/>
    <property type="project" value="InterPro"/>
</dbReference>
<evidence type="ECO:0000256" key="6">
    <source>
        <dbReference type="ARBA" id="ARBA00022955"/>
    </source>
</evidence>
<dbReference type="InterPro" id="IPR036396">
    <property type="entry name" value="Cyt_P450_sf"/>
</dbReference>
<organism evidence="14">
    <name type="scientific">Gloriosa superba</name>
    <name type="common">Glory lily</name>
    <dbReference type="NCBI Taxonomy" id="41220"/>
    <lineage>
        <taxon>Eukaryota</taxon>
        <taxon>Viridiplantae</taxon>
        <taxon>Streptophyta</taxon>
        <taxon>Embryophyta</taxon>
        <taxon>Tracheophyta</taxon>
        <taxon>Spermatophyta</taxon>
        <taxon>Magnoliopsida</taxon>
        <taxon>Liliopsida</taxon>
        <taxon>Liliales</taxon>
        <taxon>Colchicaceae</taxon>
        <taxon>Gloriosa</taxon>
    </lineage>
</organism>
<comment type="similarity">
    <text evidence="2 13">Belongs to the cytochrome P450 family.</text>
</comment>
<dbReference type="CDD" id="cd11072">
    <property type="entry name" value="CYP71-like"/>
    <property type="match status" value="1"/>
</dbReference>
<proteinExistence type="evidence at transcript level"/>
<dbReference type="EMBL" id="MT512047">
    <property type="protein sequence ID" value="QLI49058.1"/>
    <property type="molecule type" value="mRNA"/>
</dbReference>
<sequence>MDLPLALQLLALFFPALLLLIFKRISSPKKLLPPSPPRLPFLGNFHQIGHLPHRSFHDLAMKYGPIISLKLGTVPTILISSGAGVEEICKIQDLIFSTRPQLEIAKRVFYNCRDIAFSPPTEYWRQVRKASILHLLGTKKVQSVRSVREEEVATLVDYIARNSDGTKPVNLSKLLNYHTCYLLSRLTIRLKYSDYGDDGSSPGVKFCDLVRELGFQFGGFYIRDYFPYLGWWSKLSGADAKVHGLFTAWDAFLEEVVDRHAVPPSAGEEEDLVDVLLSLHKEQQISRDDIKAILLDVFSAGTGSSFIAIEWTMAELMRNPDYMKRVQQEIRELAAGREGMITDDDVGKMPFLKALIKETMRLHPPAPIVMPREATEDATVLGYHVPAGTRVVINAWSVGRNPQDWEDPEEYKPERFLGSTVDFKGHDFHLIPFGAGRRICPGMHYSISNIGLALANLLYRFDWKLPDAKPKMDTELMEFPAPSLGTPLETNLMLIATPHK</sequence>
<reference evidence="14" key="1">
    <citation type="submission" date="2020-05" db="EMBL/GenBank/DDBJ databases">
        <title>Discovery and engineering of colchicine alkaloid biosynthesis.</title>
        <authorList>
            <person name="Nett R.S."/>
            <person name="Lau W."/>
            <person name="Sattely E.S."/>
        </authorList>
    </citation>
    <scope>NUCLEOTIDE SEQUENCE</scope>
</reference>
<dbReference type="PRINTS" id="PR00385">
    <property type="entry name" value="P450"/>
</dbReference>
<dbReference type="SMR" id="A0A7D5Q3W9"/>
<keyword evidence="10" id="KW-1207">Sterol metabolism</keyword>
<dbReference type="GO" id="GO:0004497">
    <property type="term" value="F:monooxygenase activity"/>
    <property type="evidence" value="ECO:0007669"/>
    <property type="project" value="UniProtKB-KW"/>
</dbReference>
<evidence type="ECO:0000256" key="9">
    <source>
        <dbReference type="ARBA" id="ARBA00023033"/>
    </source>
</evidence>
<keyword evidence="3" id="KW-0153">Cholesterol metabolism</keyword>
<dbReference type="SUPFAM" id="SSF48264">
    <property type="entry name" value="Cytochrome P450"/>
    <property type="match status" value="1"/>
</dbReference>
<dbReference type="AlphaFoldDB" id="A0A7D5Q3W9"/>
<evidence type="ECO:0000256" key="10">
    <source>
        <dbReference type="ARBA" id="ARBA00023166"/>
    </source>
</evidence>
<dbReference type="Gene3D" id="1.10.630.10">
    <property type="entry name" value="Cytochrome P450"/>
    <property type="match status" value="1"/>
</dbReference>
<dbReference type="PRINTS" id="PR00463">
    <property type="entry name" value="EP450I"/>
</dbReference>
<dbReference type="FunFam" id="1.10.630.10:FF:000043">
    <property type="entry name" value="Cytochrome P450 99A2"/>
    <property type="match status" value="1"/>
</dbReference>
<feature type="binding site" description="axial binding residue" evidence="12">
    <location>
        <position position="440"/>
    </location>
    <ligand>
        <name>heme</name>
        <dbReference type="ChEBI" id="CHEBI:30413"/>
    </ligand>
    <ligandPart>
        <name>Fe</name>
        <dbReference type="ChEBI" id="CHEBI:18248"/>
    </ligandPart>
</feature>
<dbReference type="PROSITE" id="PS00086">
    <property type="entry name" value="CYTOCHROME_P450"/>
    <property type="match status" value="1"/>
</dbReference>
<keyword evidence="11" id="KW-0753">Steroid metabolism</keyword>
<keyword evidence="5 12" id="KW-0479">Metal-binding</keyword>
<name>A0A7D5Q3W9_GLOSU</name>
<dbReference type="PANTHER" id="PTHR47955:SF15">
    <property type="entry name" value="CYTOCHROME P450 71A2-LIKE"/>
    <property type="match status" value="1"/>
</dbReference>
<evidence type="ECO:0000256" key="3">
    <source>
        <dbReference type="ARBA" id="ARBA00022548"/>
    </source>
</evidence>
<keyword evidence="7 13" id="KW-0560">Oxidoreductase</keyword>
<comment type="cofactor">
    <cofactor evidence="12">
        <name>heme</name>
        <dbReference type="ChEBI" id="CHEBI:30413"/>
    </cofactor>
</comment>
<protein>
    <submittedName>
        <fullName evidence="14">Cytochrome P450 family 71 subfamily FB polypeptide 1</fullName>
    </submittedName>
</protein>
<evidence type="ECO:0000256" key="13">
    <source>
        <dbReference type="RuleBase" id="RU000461"/>
    </source>
</evidence>
<dbReference type="GO" id="GO:0006694">
    <property type="term" value="P:steroid biosynthetic process"/>
    <property type="evidence" value="ECO:0007669"/>
    <property type="project" value="UniProtKB-KW"/>
</dbReference>
<keyword evidence="4 12" id="KW-0349">Heme</keyword>
<evidence type="ECO:0000256" key="2">
    <source>
        <dbReference type="ARBA" id="ARBA00010617"/>
    </source>
</evidence>
<evidence type="ECO:0000256" key="1">
    <source>
        <dbReference type="ARBA" id="ARBA00004731"/>
    </source>
</evidence>
<evidence type="ECO:0000256" key="7">
    <source>
        <dbReference type="ARBA" id="ARBA00023002"/>
    </source>
</evidence>
<accession>A0A7D5Q3W9</accession>
<comment type="pathway">
    <text evidence="1">Steroid metabolism; cholesterol metabolism.</text>
</comment>
<dbReference type="InterPro" id="IPR017972">
    <property type="entry name" value="Cyt_P450_CS"/>
</dbReference>
<evidence type="ECO:0000256" key="12">
    <source>
        <dbReference type="PIRSR" id="PIRSR602401-1"/>
    </source>
</evidence>
<evidence type="ECO:0000256" key="11">
    <source>
        <dbReference type="ARBA" id="ARBA00023221"/>
    </source>
</evidence>
<keyword evidence="6" id="KW-0444">Lipid biosynthesis</keyword>
<dbReference type="GO" id="GO:0005506">
    <property type="term" value="F:iron ion binding"/>
    <property type="evidence" value="ECO:0007669"/>
    <property type="project" value="InterPro"/>
</dbReference>
<evidence type="ECO:0000256" key="5">
    <source>
        <dbReference type="ARBA" id="ARBA00022723"/>
    </source>
</evidence>
<keyword evidence="6" id="KW-0752">Steroid biosynthesis</keyword>
<keyword evidence="8 12" id="KW-0408">Iron</keyword>